<protein>
    <submittedName>
        <fullName evidence="1">Uncharacterized protein</fullName>
    </submittedName>
</protein>
<proteinExistence type="predicted"/>
<keyword evidence="2" id="KW-1185">Reference proteome</keyword>
<comment type="caution">
    <text evidence="1">The sequence shown here is derived from an EMBL/GenBank/DDBJ whole genome shotgun (WGS) entry which is preliminary data.</text>
</comment>
<evidence type="ECO:0000313" key="2">
    <source>
        <dbReference type="Proteomes" id="UP001208570"/>
    </source>
</evidence>
<dbReference type="Proteomes" id="UP001208570">
    <property type="component" value="Unassembled WGS sequence"/>
</dbReference>
<name>A0AAD9MTB5_9ANNE</name>
<organism evidence="1 2">
    <name type="scientific">Paralvinella palmiformis</name>
    <dbReference type="NCBI Taxonomy" id="53620"/>
    <lineage>
        <taxon>Eukaryota</taxon>
        <taxon>Metazoa</taxon>
        <taxon>Spiralia</taxon>
        <taxon>Lophotrochozoa</taxon>
        <taxon>Annelida</taxon>
        <taxon>Polychaeta</taxon>
        <taxon>Sedentaria</taxon>
        <taxon>Canalipalpata</taxon>
        <taxon>Terebellida</taxon>
        <taxon>Terebelliformia</taxon>
        <taxon>Alvinellidae</taxon>
        <taxon>Paralvinella</taxon>
    </lineage>
</organism>
<sequence length="76" mass="8517">MKVEDVFEDCGSDVTDYQIIALPHRSPYTTPEHVDVLLASYGSRSNQKIAAQTELKYHKHVLALTYPVLKITGSLL</sequence>
<dbReference type="EMBL" id="JAODUP010000982">
    <property type="protein sequence ID" value="KAK2142239.1"/>
    <property type="molecule type" value="Genomic_DNA"/>
</dbReference>
<gene>
    <name evidence="1" type="ORF">LSH36_982g00095</name>
</gene>
<accession>A0AAD9MTB5</accession>
<reference evidence="1" key="1">
    <citation type="journal article" date="2023" name="Mol. Biol. Evol.">
        <title>Third-Generation Sequencing Reveals the Adaptive Role of the Epigenome in Three Deep-Sea Polychaetes.</title>
        <authorList>
            <person name="Perez M."/>
            <person name="Aroh O."/>
            <person name="Sun Y."/>
            <person name="Lan Y."/>
            <person name="Juniper S.K."/>
            <person name="Young C.R."/>
            <person name="Angers B."/>
            <person name="Qian P.Y."/>
        </authorList>
    </citation>
    <scope>NUCLEOTIDE SEQUENCE</scope>
    <source>
        <strain evidence="1">P08H-3</strain>
    </source>
</reference>
<dbReference type="AlphaFoldDB" id="A0AAD9MTB5"/>
<evidence type="ECO:0000313" key="1">
    <source>
        <dbReference type="EMBL" id="KAK2142239.1"/>
    </source>
</evidence>